<evidence type="ECO:0000256" key="2">
    <source>
        <dbReference type="ARBA" id="ARBA00006484"/>
    </source>
</evidence>
<evidence type="ECO:0000256" key="1">
    <source>
        <dbReference type="ARBA" id="ARBA00004496"/>
    </source>
</evidence>
<keyword evidence="4" id="KW-0521">NADP</keyword>
<accession>A0A1H0R2S8</accession>
<evidence type="ECO:0000256" key="5">
    <source>
        <dbReference type="ARBA" id="ARBA00023002"/>
    </source>
</evidence>
<name>A0A1H0R2S8_HALAD</name>
<protein>
    <submittedName>
        <fullName evidence="7">Benzil reductase ((S)-benzoin forming)</fullName>
    </submittedName>
</protein>
<evidence type="ECO:0000313" key="7">
    <source>
        <dbReference type="EMBL" id="SDP23705.1"/>
    </source>
</evidence>
<dbReference type="PANTHER" id="PTHR44085:SF2">
    <property type="entry name" value="SEPIAPTERIN REDUCTASE"/>
    <property type="match status" value="1"/>
</dbReference>
<proteinExistence type="inferred from homology"/>
<dbReference type="RefSeq" id="WP_089653164.1">
    <property type="nucleotide sequence ID" value="NZ_FNIZ01000014.1"/>
</dbReference>
<evidence type="ECO:0000256" key="4">
    <source>
        <dbReference type="ARBA" id="ARBA00022857"/>
    </source>
</evidence>
<evidence type="ECO:0000256" key="3">
    <source>
        <dbReference type="ARBA" id="ARBA00022490"/>
    </source>
</evidence>
<dbReference type="InterPro" id="IPR051721">
    <property type="entry name" value="Biopterin_syn/organic_redct"/>
</dbReference>
<dbReference type="Proteomes" id="UP000198860">
    <property type="component" value="Unassembled WGS sequence"/>
</dbReference>
<comment type="similarity">
    <text evidence="2 6">Belongs to the short-chain dehydrogenases/reductases (SDR) family.</text>
</comment>
<gene>
    <name evidence="7" type="ORF">SAMN05421677_11449</name>
</gene>
<dbReference type="InterPro" id="IPR002347">
    <property type="entry name" value="SDR_fam"/>
</dbReference>
<evidence type="ECO:0000256" key="6">
    <source>
        <dbReference type="RuleBase" id="RU000363"/>
    </source>
</evidence>
<organism evidence="7 8">
    <name type="scientific">Halobacillus aidingensis</name>
    <dbReference type="NCBI Taxonomy" id="240303"/>
    <lineage>
        <taxon>Bacteria</taxon>
        <taxon>Bacillati</taxon>
        <taxon>Bacillota</taxon>
        <taxon>Bacilli</taxon>
        <taxon>Bacillales</taxon>
        <taxon>Bacillaceae</taxon>
        <taxon>Halobacillus</taxon>
    </lineage>
</organism>
<dbReference type="InterPro" id="IPR020904">
    <property type="entry name" value="Sc_DH/Rdtase_CS"/>
</dbReference>
<dbReference type="AlphaFoldDB" id="A0A1H0R2S8"/>
<reference evidence="8" key="1">
    <citation type="submission" date="2016-10" db="EMBL/GenBank/DDBJ databases">
        <authorList>
            <person name="Varghese N."/>
            <person name="Submissions S."/>
        </authorList>
    </citation>
    <scope>NUCLEOTIDE SEQUENCE [LARGE SCALE GENOMIC DNA]</scope>
    <source>
        <strain evidence="8">CGMCC 1.3703</strain>
    </source>
</reference>
<dbReference type="PRINTS" id="PR00081">
    <property type="entry name" value="GDHRDH"/>
</dbReference>
<dbReference type="STRING" id="240303.SAMN05421677_11449"/>
<keyword evidence="3" id="KW-0963">Cytoplasm</keyword>
<dbReference type="GO" id="GO:0004757">
    <property type="term" value="F:sepiapterin reductase (NADP+) activity"/>
    <property type="evidence" value="ECO:0007669"/>
    <property type="project" value="TreeGrafter"/>
</dbReference>
<dbReference type="CDD" id="cd05367">
    <property type="entry name" value="SPR-like_SDR_c"/>
    <property type="match status" value="1"/>
</dbReference>
<dbReference type="GO" id="GO:0005737">
    <property type="term" value="C:cytoplasm"/>
    <property type="evidence" value="ECO:0007669"/>
    <property type="project" value="UniProtKB-SubCell"/>
</dbReference>
<dbReference type="EMBL" id="FNIZ01000014">
    <property type="protein sequence ID" value="SDP23705.1"/>
    <property type="molecule type" value="Genomic_DNA"/>
</dbReference>
<keyword evidence="8" id="KW-1185">Reference proteome</keyword>
<dbReference type="InterPro" id="IPR036291">
    <property type="entry name" value="NAD(P)-bd_dom_sf"/>
</dbReference>
<comment type="subcellular location">
    <subcellularLocation>
        <location evidence="1">Cytoplasm</location>
    </subcellularLocation>
</comment>
<dbReference type="Gene3D" id="3.40.50.720">
    <property type="entry name" value="NAD(P)-binding Rossmann-like Domain"/>
    <property type="match status" value="1"/>
</dbReference>
<dbReference type="PROSITE" id="PS00061">
    <property type="entry name" value="ADH_SHORT"/>
    <property type="match status" value="1"/>
</dbReference>
<dbReference type="PRINTS" id="PR00080">
    <property type="entry name" value="SDRFAMILY"/>
</dbReference>
<dbReference type="PANTHER" id="PTHR44085">
    <property type="entry name" value="SEPIAPTERIN REDUCTASE"/>
    <property type="match status" value="1"/>
</dbReference>
<dbReference type="Pfam" id="PF00106">
    <property type="entry name" value="adh_short"/>
    <property type="match status" value="1"/>
</dbReference>
<sequence length="252" mass="27830">MQYAVVTGASRGLGEAIARQYILKNVNVVAVSRSENEELKALAEEKGVGFHHVSCDLSDMDDLNRGLNQMVDLVFNKDTHYVYLVNNAGVIEPIETVGELEADAVQKHMQVNVTAPILTVNRFVKEANERDISLGIINITSGAAEKTIHGWSTYSSSKAAINRFTQTLALEQEGKDHTILAYSPGVIDTDMQGEIRSSSEDAFADVEKFRKLKEEGELRSPDEVASVLMNLLEKPDKIENGQVYKLYDLVGK</sequence>
<keyword evidence="5" id="KW-0560">Oxidoreductase</keyword>
<dbReference type="GO" id="GO:0006729">
    <property type="term" value="P:tetrahydrobiopterin biosynthetic process"/>
    <property type="evidence" value="ECO:0007669"/>
    <property type="project" value="TreeGrafter"/>
</dbReference>
<dbReference type="NCBIfam" id="NF005381">
    <property type="entry name" value="PRK06924.1"/>
    <property type="match status" value="1"/>
</dbReference>
<dbReference type="SUPFAM" id="SSF51735">
    <property type="entry name" value="NAD(P)-binding Rossmann-fold domains"/>
    <property type="match status" value="1"/>
</dbReference>
<dbReference type="OrthoDB" id="9794387at2"/>
<evidence type="ECO:0000313" key="8">
    <source>
        <dbReference type="Proteomes" id="UP000198860"/>
    </source>
</evidence>